<dbReference type="PANTHER" id="PTHR11474">
    <property type="entry name" value="TYROSINASE FAMILY MEMBER"/>
    <property type="match status" value="1"/>
</dbReference>
<feature type="binding site" evidence="7">
    <location>
        <position position="357"/>
    </location>
    <ligand>
        <name>Cu cation</name>
        <dbReference type="ChEBI" id="CHEBI:23378"/>
        <label>B</label>
    </ligand>
</feature>
<evidence type="ECO:0000259" key="12">
    <source>
        <dbReference type="PROSITE" id="PS00498"/>
    </source>
</evidence>
<dbReference type="GO" id="GO:0046148">
    <property type="term" value="P:pigment biosynthetic process"/>
    <property type="evidence" value="ECO:0007669"/>
    <property type="project" value="InterPro"/>
</dbReference>
<dbReference type="PIRSF" id="PIRSF000290">
    <property type="entry name" value="PPO_plant"/>
    <property type="match status" value="1"/>
</dbReference>
<evidence type="ECO:0000256" key="6">
    <source>
        <dbReference type="ARBA" id="ARBA00023157"/>
    </source>
</evidence>
<dbReference type="PROSITE" id="PS00498">
    <property type="entry name" value="TYROSINASE_2"/>
    <property type="match status" value="1"/>
</dbReference>
<dbReference type="GO" id="GO:0004097">
    <property type="term" value="F:catechol oxidase activity"/>
    <property type="evidence" value="ECO:0007669"/>
    <property type="project" value="InterPro"/>
</dbReference>
<dbReference type="Pfam" id="PF00264">
    <property type="entry name" value="Tyrosinase"/>
    <property type="match status" value="1"/>
</dbReference>
<gene>
    <name evidence="13" type="ORF">MUK42_10889</name>
</gene>
<dbReference type="InterPro" id="IPR008922">
    <property type="entry name" value="Di-copper_centre_dom_sf"/>
</dbReference>
<dbReference type="Pfam" id="PF12143">
    <property type="entry name" value="PPO1_KFDV"/>
    <property type="match status" value="1"/>
</dbReference>
<protein>
    <submittedName>
        <fullName evidence="13">Polyphenol oxidase</fullName>
    </submittedName>
</protein>
<comment type="cofactor">
    <cofactor evidence="7">
        <name>Cu(2+)</name>
        <dbReference type="ChEBI" id="CHEBI:29036"/>
    </cofactor>
    <text evidence="7">Binds 2 copper ions per subunit.</text>
</comment>
<keyword evidence="14" id="KW-1185">Reference proteome</keyword>
<dbReference type="Gene3D" id="1.10.1280.10">
    <property type="entry name" value="Di-copper center containing domain from catechol oxidase"/>
    <property type="match status" value="1"/>
</dbReference>
<evidence type="ECO:0000256" key="8">
    <source>
        <dbReference type="PIRSR" id="PIRSR000290-2"/>
    </source>
</evidence>
<evidence type="ECO:0000256" key="10">
    <source>
        <dbReference type="SAM" id="MobiDB-lite"/>
    </source>
</evidence>
<dbReference type="SUPFAM" id="SSF48056">
    <property type="entry name" value="Di-copper centre-containing domain"/>
    <property type="match status" value="1"/>
</dbReference>
<dbReference type="Pfam" id="PF12142">
    <property type="entry name" value="PPO1_DWL"/>
    <property type="match status" value="1"/>
</dbReference>
<proteinExistence type="inferred from homology"/>
<keyword evidence="5 7" id="KW-0186">Copper</keyword>
<evidence type="ECO:0000256" key="5">
    <source>
        <dbReference type="ARBA" id="ARBA00023008"/>
    </source>
</evidence>
<evidence type="ECO:0000256" key="1">
    <source>
        <dbReference type="ARBA" id="ARBA00009928"/>
    </source>
</evidence>
<feature type="binding site" evidence="7">
    <location>
        <position position="361"/>
    </location>
    <ligand>
        <name>Cu cation</name>
        <dbReference type="ChEBI" id="CHEBI:23378"/>
        <label>B</label>
    </ligand>
</feature>
<feature type="binding site" evidence="7">
    <location>
        <position position="205"/>
    </location>
    <ligand>
        <name>Cu cation</name>
        <dbReference type="ChEBI" id="CHEBI:23378"/>
        <label>A</label>
    </ligand>
</feature>
<evidence type="ECO:0000256" key="7">
    <source>
        <dbReference type="PIRSR" id="PIRSR000290-1"/>
    </source>
</evidence>
<keyword evidence="3" id="KW-0883">Thioether bond</keyword>
<feature type="binding site" evidence="7">
    <location>
        <position position="391"/>
    </location>
    <ligand>
        <name>Cu cation</name>
        <dbReference type="ChEBI" id="CHEBI:23378"/>
        <label>B</label>
    </ligand>
</feature>
<dbReference type="PANTHER" id="PTHR11474:SF76">
    <property type="entry name" value="SHKT DOMAIN-CONTAINING PROTEIN"/>
    <property type="match status" value="1"/>
</dbReference>
<dbReference type="EMBL" id="CP097509">
    <property type="protein sequence ID" value="URE21340.1"/>
    <property type="molecule type" value="Genomic_DNA"/>
</dbReference>
<dbReference type="InterPro" id="IPR022739">
    <property type="entry name" value="Polyphenol_oxidase_cen"/>
</dbReference>
<comment type="similarity">
    <text evidence="1">Belongs to the tyrosinase family.</text>
</comment>
<dbReference type="FunFam" id="1.10.1280.10:FF:000007">
    <property type="entry name" value="Polyphenol oxidase, chloroplastic"/>
    <property type="match status" value="1"/>
</dbReference>
<organism evidence="13 14">
    <name type="scientific">Musa troglodytarum</name>
    <name type="common">fe'i banana</name>
    <dbReference type="NCBI Taxonomy" id="320322"/>
    <lineage>
        <taxon>Eukaryota</taxon>
        <taxon>Viridiplantae</taxon>
        <taxon>Streptophyta</taxon>
        <taxon>Embryophyta</taxon>
        <taxon>Tracheophyta</taxon>
        <taxon>Spermatophyta</taxon>
        <taxon>Magnoliopsida</taxon>
        <taxon>Liliopsida</taxon>
        <taxon>Zingiberales</taxon>
        <taxon>Musaceae</taxon>
        <taxon>Musa</taxon>
    </lineage>
</organism>
<evidence type="ECO:0000256" key="2">
    <source>
        <dbReference type="ARBA" id="ARBA00022723"/>
    </source>
</evidence>
<feature type="binding site" evidence="7">
    <location>
        <position position="235"/>
    </location>
    <ligand>
        <name>Cu cation</name>
        <dbReference type="ChEBI" id="CHEBI:23378"/>
        <label>A</label>
    </ligand>
</feature>
<evidence type="ECO:0000256" key="9">
    <source>
        <dbReference type="PIRSR" id="PIRSR000290-3"/>
    </source>
</evidence>
<feature type="disulfide bond" evidence="8">
    <location>
        <begin position="127"/>
        <end position="142"/>
    </location>
</feature>
<dbReference type="Proteomes" id="UP001055439">
    <property type="component" value="Chromosome 7"/>
</dbReference>
<feature type="domain" description="Tyrosinase copper-binding" evidence="12">
    <location>
        <begin position="384"/>
        <end position="395"/>
    </location>
</feature>
<dbReference type="AlphaFoldDB" id="A0A9E7GUK2"/>
<dbReference type="OrthoDB" id="6132182at2759"/>
<keyword evidence="2 7" id="KW-0479">Metal-binding</keyword>
<keyword evidence="6 8" id="KW-1015">Disulfide bond</keyword>
<feature type="disulfide bond" evidence="8">
    <location>
        <begin position="141"/>
        <end position="206"/>
    </location>
</feature>
<evidence type="ECO:0000256" key="4">
    <source>
        <dbReference type="ARBA" id="ARBA00023002"/>
    </source>
</evidence>
<sequence length="615" mass="68428">MQAPRLSPSISRSRPFQSHIESQSKATTMAGLPYSAPHPATISASSNSFACPFRNKGLVFPCPTRRALHVRPKIACKAGEEHEIAAKVDRRDVLVGLGGLCGAAAGLGGFDNAALASPIQAPDLAKCGPADLPSGAPLINCCPPYRPGAKIVDFKRPSPSSPLRLRPAAHLVDPEYLAKYKKAIELMKALPADDPRNFMQQADVHCAYCDGAYDQIGFPDLEIQVHSSWLFFPWHRFYLYFNERILGKLIGDDNFALPFWNWDAPGGMMLPSIYADRSSPLYDKLRDAKHQPPVLVDLDYNGTDPTFSDDQQIDHNLKIMYRQVFSNGKTPLLFLGSAYRAGDQPNPGPGSIENMPHNNVHLWTGDRTQPNYENMGTFYAAARDPIFFAHHANVDRMWYLWKKLSKKHQDFNDSDWLKASFLFYDENADLVRVTVKDCLETDSLRYTYQDVKIPWVNARPTPKLAKARKAASRSLKATAEVQFPVTLESPVKVTVKRPKVGRSGKEKEEEEEVLIVEGIEFDRDYFIKFDVFVNATEGDGITPGASEFAGSFVNVPHKHKHRKGENKLKTRLCLGITDLLEDIGAEDDDAVLVTIVPKAGKGKVSVGGLRIDFSK</sequence>
<evidence type="ECO:0000313" key="13">
    <source>
        <dbReference type="EMBL" id="URE21340.1"/>
    </source>
</evidence>
<feature type="cross-link" description="2'-(S-cysteinyl)-histidine (Cys-His)" evidence="9">
    <location>
        <begin position="209"/>
        <end position="226"/>
    </location>
</feature>
<dbReference type="InterPro" id="IPR050316">
    <property type="entry name" value="Tyrosinase/Hemocyanin"/>
</dbReference>
<reference evidence="13" key="1">
    <citation type="submission" date="2022-05" db="EMBL/GenBank/DDBJ databases">
        <title>The Musa troglodytarum L. genome provides insights into the mechanism of non-climacteric behaviour and enrichment of carotenoids.</title>
        <authorList>
            <person name="Wang J."/>
        </authorList>
    </citation>
    <scope>NUCLEOTIDE SEQUENCE</scope>
    <source>
        <tissue evidence="13">Leaf</tissue>
    </source>
</reference>
<dbReference type="InterPro" id="IPR002227">
    <property type="entry name" value="Tyrosinase_Cu-bd"/>
</dbReference>
<feature type="region of interest" description="Disordered" evidence="10">
    <location>
        <begin position="1"/>
        <end position="22"/>
    </location>
</feature>
<feature type="binding site" evidence="7">
    <location>
        <position position="226"/>
    </location>
    <ligand>
        <name>Cu cation</name>
        <dbReference type="ChEBI" id="CHEBI:23378"/>
        <label>A</label>
    </ligand>
</feature>
<accession>A0A9E7GUK2</accession>
<evidence type="ECO:0000256" key="3">
    <source>
        <dbReference type="ARBA" id="ARBA00022784"/>
    </source>
</evidence>
<feature type="domain" description="Tyrosinase copper-binding" evidence="11">
    <location>
        <begin position="226"/>
        <end position="243"/>
    </location>
</feature>
<dbReference type="PRINTS" id="PR00092">
    <property type="entry name" value="TYROSINASE"/>
</dbReference>
<evidence type="ECO:0000259" key="11">
    <source>
        <dbReference type="PROSITE" id="PS00497"/>
    </source>
</evidence>
<evidence type="ECO:0000313" key="14">
    <source>
        <dbReference type="Proteomes" id="UP001055439"/>
    </source>
</evidence>
<feature type="compositionally biased region" description="Low complexity" evidence="10">
    <location>
        <begin position="1"/>
        <end position="15"/>
    </location>
</feature>
<keyword evidence="4" id="KW-0560">Oxidoreductase</keyword>
<dbReference type="InterPro" id="IPR022740">
    <property type="entry name" value="Polyphenol_oxidase_C"/>
</dbReference>
<dbReference type="PROSITE" id="PS00497">
    <property type="entry name" value="TYROSINASE_1"/>
    <property type="match status" value="1"/>
</dbReference>
<dbReference type="GO" id="GO:0046872">
    <property type="term" value="F:metal ion binding"/>
    <property type="evidence" value="ECO:0007669"/>
    <property type="project" value="UniProtKB-KW"/>
</dbReference>
<name>A0A9E7GUK2_9LILI</name>
<dbReference type="InterPro" id="IPR016213">
    <property type="entry name" value="Polyphenol_oxidase"/>
</dbReference>